<sequence length="13" mass="1569">MKQIATLRIQPRN</sequence>
<protein>
    <submittedName>
        <fullName evidence="1">Uncharacterized protein</fullName>
    </submittedName>
</protein>
<gene>
    <name evidence="1" type="ORF">TPSB3V08_LOCUS9374</name>
</gene>
<organism evidence="1">
    <name type="scientific">Timema poppense</name>
    <name type="common">Walking stick</name>
    <dbReference type="NCBI Taxonomy" id="170557"/>
    <lineage>
        <taxon>Eukaryota</taxon>
        <taxon>Metazoa</taxon>
        <taxon>Ecdysozoa</taxon>
        <taxon>Arthropoda</taxon>
        <taxon>Hexapoda</taxon>
        <taxon>Insecta</taxon>
        <taxon>Pterygota</taxon>
        <taxon>Neoptera</taxon>
        <taxon>Polyneoptera</taxon>
        <taxon>Phasmatodea</taxon>
        <taxon>Timematodea</taxon>
        <taxon>Timematoidea</taxon>
        <taxon>Timematidae</taxon>
        <taxon>Timema</taxon>
    </lineage>
</organism>
<dbReference type="EMBL" id="OD007408">
    <property type="protein sequence ID" value="CAD7413977.1"/>
    <property type="molecule type" value="Genomic_DNA"/>
</dbReference>
<accession>A0A7R9DIN7</accession>
<reference evidence="1" key="1">
    <citation type="submission" date="2020-11" db="EMBL/GenBank/DDBJ databases">
        <authorList>
            <person name="Tran Van P."/>
        </authorList>
    </citation>
    <scope>NUCLEOTIDE SEQUENCE</scope>
</reference>
<proteinExistence type="predicted"/>
<evidence type="ECO:0000313" key="1">
    <source>
        <dbReference type="EMBL" id="CAD7413977.1"/>
    </source>
</evidence>
<name>A0A7R9DIN7_TIMPO</name>